<dbReference type="InterPro" id="IPR000330">
    <property type="entry name" value="SNF2_N"/>
</dbReference>
<keyword evidence="4" id="KW-0547">Nucleotide-binding</keyword>
<evidence type="ECO:0000256" key="12">
    <source>
        <dbReference type="SAM" id="MobiDB-lite"/>
    </source>
</evidence>
<name>A0ABR1LTJ7_9PEZI</name>
<feature type="region of interest" description="Disordered" evidence="12">
    <location>
        <begin position="1"/>
        <end position="105"/>
    </location>
</feature>
<dbReference type="SUPFAM" id="SSF52540">
    <property type="entry name" value="P-loop containing nucleoside triphosphate hydrolases"/>
    <property type="match status" value="2"/>
</dbReference>
<dbReference type="InterPro" id="IPR049730">
    <property type="entry name" value="SNF2/RAD54-like_C"/>
</dbReference>
<dbReference type="EMBL" id="JBBPDW010000031">
    <property type="protein sequence ID" value="KAK7538023.1"/>
    <property type="molecule type" value="Genomic_DNA"/>
</dbReference>
<dbReference type="SUPFAM" id="SSF57850">
    <property type="entry name" value="RING/U-box"/>
    <property type="match status" value="1"/>
</dbReference>
<keyword evidence="5 11" id="KW-0863">Zinc-finger</keyword>
<dbReference type="Gene3D" id="3.40.50.10810">
    <property type="entry name" value="Tandem AAA-ATPase domain"/>
    <property type="match status" value="1"/>
</dbReference>
<feature type="domain" description="Helicase ATP-binding" evidence="14">
    <location>
        <begin position="443"/>
        <end position="626"/>
    </location>
</feature>
<dbReference type="Proteomes" id="UP001365128">
    <property type="component" value="Unassembled WGS sequence"/>
</dbReference>
<evidence type="ECO:0000256" key="7">
    <source>
        <dbReference type="ARBA" id="ARBA00022806"/>
    </source>
</evidence>
<keyword evidence="6" id="KW-0378">Hydrolase</keyword>
<dbReference type="InterPro" id="IPR001841">
    <property type="entry name" value="Znf_RING"/>
</dbReference>
<evidence type="ECO:0000259" key="15">
    <source>
        <dbReference type="PROSITE" id="PS51194"/>
    </source>
</evidence>
<feature type="domain" description="RING-type" evidence="13">
    <location>
        <begin position="787"/>
        <end position="832"/>
    </location>
</feature>
<evidence type="ECO:0000313" key="17">
    <source>
        <dbReference type="Proteomes" id="UP001365128"/>
    </source>
</evidence>
<keyword evidence="3" id="KW-0479">Metal-binding</keyword>
<dbReference type="Pfam" id="PF13639">
    <property type="entry name" value="zf-RING_2"/>
    <property type="match status" value="1"/>
</dbReference>
<feature type="compositionally biased region" description="Low complexity" evidence="12">
    <location>
        <begin position="123"/>
        <end position="149"/>
    </location>
</feature>
<dbReference type="InterPro" id="IPR027417">
    <property type="entry name" value="P-loop_NTPase"/>
</dbReference>
<dbReference type="Gene3D" id="3.40.50.300">
    <property type="entry name" value="P-loop containing nucleotide triphosphate hydrolases"/>
    <property type="match status" value="1"/>
</dbReference>
<comment type="subcellular location">
    <subcellularLocation>
        <location evidence="1">Nucleus</location>
    </subcellularLocation>
</comment>
<organism evidence="16 17">
    <name type="scientific">Phyllosticta citricarpa</name>
    <dbReference type="NCBI Taxonomy" id="55181"/>
    <lineage>
        <taxon>Eukaryota</taxon>
        <taxon>Fungi</taxon>
        <taxon>Dikarya</taxon>
        <taxon>Ascomycota</taxon>
        <taxon>Pezizomycotina</taxon>
        <taxon>Dothideomycetes</taxon>
        <taxon>Dothideomycetes incertae sedis</taxon>
        <taxon>Botryosphaeriales</taxon>
        <taxon>Phyllostictaceae</taxon>
        <taxon>Phyllosticta</taxon>
    </lineage>
</organism>
<dbReference type="SMART" id="SM00487">
    <property type="entry name" value="DEXDc"/>
    <property type="match status" value="1"/>
</dbReference>
<dbReference type="Pfam" id="PF00271">
    <property type="entry name" value="Helicase_C"/>
    <property type="match status" value="1"/>
</dbReference>
<evidence type="ECO:0000256" key="11">
    <source>
        <dbReference type="PROSITE-ProRule" id="PRU00175"/>
    </source>
</evidence>
<feature type="domain" description="Helicase C-terminal" evidence="15">
    <location>
        <begin position="864"/>
        <end position="1017"/>
    </location>
</feature>
<evidence type="ECO:0000256" key="10">
    <source>
        <dbReference type="ARBA" id="ARBA00023242"/>
    </source>
</evidence>
<comment type="caution">
    <text evidence="16">The sequence shown here is derived from an EMBL/GenBank/DDBJ whole genome shotgun (WGS) entry which is preliminary data.</text>
</comment>
<protein>
    <submittedName>
        <fullName evidence="16">SNF2 family N-terminal domain-containing protein</fullName>
    </submittedName>
</protein>
<dbReference type="InterPro" id="IPR038718">
    <property type="entry name" value="SNF2-like_sf"/>
</dbReference>
<dbReference type="SMART" id="SM00184">
    <property type="entry name" value="RING"/>
    <property type="match status" value="1"/>
</dbReference>
<feature type="compositionally biased region" description="Low complexity" evidence="12">
    <location>
        <begin position="1043"/>
        <end position="1055"/>
    </location>
</feature>
<keyword evidence="8" id="KW-0862">Zinc</keyword>
<sequence>MPWPSFGSSSRKRKRPEVTSFNGRRFNPYAYANAQRRRANEQASRTRSSSRTTSSSRSTYSSRPSQSSSSSRSSRPNNSTTSRSSQSSRPSHSFQSSQSSRVDEYGDESVFDDIECIDLTGDTPTTSFASSQSSATAPSQRAQPRSSQPRRVDEFGDESIFDHVVDQSQVLIERAFEQNILYGILPTKIVGLRYHNGFATVGEMIMLRREPQNRYDINAIKVLNVHGHQIGHIPRQLAAKLARYMDNRSLAVEGVITGHMGQFDCPIEVKLYGTTDPIARADLVNQMKADHLPINDFNKWERVQKERFKAQQAALRAKGPGGIGSLQWQIGEGAWGFGSTQPVQSLDSIIGESQKFDPRKADQAVEKFGIKEADLEQMPRAPQPDSIKAQLLPYQLQGLQWMLDHENPKPPTIASTEVAQLWKRDARNPNKFTNICTNFSVSDKIPDFASGGILADDMGLGKTVQIISLIMADRALHGGNEGEDHATLILAPLSVMSNWSSQIEKHVQSEHKLRVLIYHGTRKKRLNPQEIANYDVVVTTYETASSEFWTKGSGSQPKPVPRKDGLFSINWRRLVLDEGHQIRNPGSKKALAAYNLAARSRWALTGTPIINGLKDLFSLIKFLRLSGGLDQFELFNAALMRPVNQAQDHGNFLLQKLMQGICLRRRKDMPFIDLRLPELTQVTRPVEFLPHEKEKYDLLEAQAQGTLSQYRDQAQTSGADAAKTYRHLFEVLLRLRQVCNHWKLVGEDRLSGLYDALAKDKVVDLTPENYEALQKLLQISIESQEECSICFEGFHDSKRPLHTPVITCCAHVFGSECIERWVEMNHTCPLCRAELPGVESLVKPAQEAPAEAPADVETAGNSSKVERLLEILEATRAKDKTIKTIVFSQWTSFLDILQPHLDEAGIKYVRIDGSMSALARDASLDALENDADTTVLLASLASCSVGLNLVAASQVILADTWWAPAIEDQAVDRVHRLGQTRPTTVFRLVVEGTIENRVLDIQQDKRKLMALAFSEKADKARGKVGRAARIADLERLLGRGNGAAASGAAASGAANGDEEAAAGEAEATV</sequence>
<keyword evidence="7" id="KW-0347">Helicase</keyword>
<accession>A0ABR1LTJ7</accession>
<dbReference type="InterPro" id="IPR013083">
    <property type="entry name" value="Znf_RING/FYVE/PHD"/>
</dbReference>
<evidence type="ECO:0000256" key="2">
    <source>
        <dbReference type="ARBA" id="ARBA00007025"/>
    </source>
</evidence>
<dbReference type="InterPro" id="IPR014905">
    <property type="entry name" value="HIRAN"/>
</dbReference>
<feature type="region of interest" description="Disordered" evidence="12">
    <location>
        <begin position="1043"/>
        <end position="1069"/>
    </location>
</feature>
<dbReference type="PROSITE" id="PS51192">
    <property type="entry name" value="HELICASE_ATP_BIND_1"/>
    <property type="match status" value="1"/>
</dbReference>
<keyword evidence="10" id="KW-0539">Nucleus</keyword>
<evidence type="ECO:0000259" key="14">
    <source>
        <dbReference type="PROSITE" id="PS51192"/>
    </source>
</evidence>
<evidence type="ECO:0000259" key="13">
    <source>
        <dbReference type="PROSITE" id="PS50089"/>
    </source>
</evidence>
<evidence type="ECO:0000256" key="5">
    <source>
        <dbReference type="ARBA" id="ARBA00022771"/>
    </source>
</evidence>
<dbReference type="Gene3D" id="3.30.40.10">
    <property type="entry name" value="Zinc/RING finger domain, C3HC4 (zinc finger)"/>
    <property type="match status" value="1"/>
</dbReference>
<feature type="region of interest" description="Disordered" evidence="12">
    <location>
        <begin position="122"/>
        <end position="152"/>
    </location>
</feature>
<feature type="compositionally biased region" description="Low complexity" evidence="12">
    <location>
        <begin position="41"/>
        <end position="100"/>
    </location>
</feature>
<evidence type="ECO:0000256" key="4">
    <source>
        <dbReference type="ARBA" id="ARBA00022741"/>
    </source>
</evidence>
<dbReference type="PANTHER" id="PTHR45626:SF11">
    <property type="entry name" value="FAMILY HELICASE, PUTATIVE (AFU_ORTHOLOGUE AFUA_5G06590)-RELATED"/>
    <property type="match status" value="1"/>
</dbReference>
<keyword evidence="17" id="KW-1185">Reference proteome</keyword>
<keyword evidence="9" id="KW-0067">ATP-binding</keyword>
<dbReference type="PROSITE" id="PS51194">
    <property type="entry name" value="HELICASE_CTER"/>
    <property type="match status" value="1"/>
</dbReference>
<dbReference type="Pfam" id="PF00176">
    <property type="entry name" value="SNF2-rel_dom"/>
    <property type="match status" value="1"/>
</dbReference>
<reference evidence="16 17" key="1">
    <citation type="submission" date="2024-04" db="EMBL/GenBank/DDBJ databases">
        <title>Phyllosticta paracitricarpa is synonymous to the EU quarantine fungus P. citricarpa based on phylogenomic analyses.</title>
        <authorList>
            <consortium name="Lawrence Berkeley National Laboratory"/>
            <person name="Van Ingen-Buijs V.A."/>
            <person name="Van Westerhoven A.C."/>
            <person name="Haridas S."/>
            <person name="Skiadas P."/>
            <person name="Martin F."/>
            <person name="Groenewald J.Z."/>
            <person name="Crous P.W."/>
            <person name="Seidl M.F."/>
        </authorList>
    </citation>
    <scope>NUCLEOTIDE SEQUENCE [LARGE SCALE GENOMIC DNA]</scope>
    <source>
        <strain evidence="16 17">CBS 122670</strain>
    </source>
</reference>
<dbReference type="PANTHER" id="PTHR45626">
    <property type="entry name" value="TRANSCRIPTION TERMINATION FACTOR 2-RELATED"/>
    <property type="match status" value="1"/>
</dbReference>
<dbReference type="Gene3D" id="3.30.70.2330">
    <property type="match status" value="1"/>
</dbReference>
<dbReference type="CDD" id="cd18793">
    <property type="entry name" value="SF2_C_SNF"/>
    <property type="match status" value="1"/>
</dbReference>
<evidence type="ECO:0000256" key="6">
    <source>
        <dbReference type="ARBA" id="ARBA00022801"/>
    </source>
</evidence>
<dbReference type="SMART" id="SM00910">
    <property type="entry name" value="HIRAN"/>
    <property type="match status" value="1"/>
</dbReference>
<dbReference type="InterPro" id="IPR014001">
    <property type="entry name" value="Helicase_ATP-bd"/>
</dbReference>
<evidence type="ECO:0000256" key="1">
    <source>
        <dbReference type="ARBA" id="ARBA00004123"/>
    </source>
</evidence>
<gene>
    <name evidence="16" type="ORF">IWX46DRAFT_240812</name>
</gene>
<comment type="similarity">
    <text evidence="2">Belongs to the SNF2/RAD54 helicase family.</text>
</comment>
<evidence type="ECO:0000256" key="9">
    <source>
        <dbReference type="ARBA" id="ARBA00022840"/>
    </source>
</evidence>
<dbReference type="Pfam" id="PF08797">
    <property type="entry name" value="HIRAN"/>
    <property type="match status" value="1"/>
</dbReference>
<dbReference type="InterPro" id="IPR001650">
    <property type="entry name" value="Helicase_C-like"/>
</dbReference>
<evidence type="ECO:0000256" key="3">
    <source>
        <dbReference type="ARBA" id="ARBA00022723"/>
    </source>
</evidence>
<evidence type="ECO:0000313" key="16">
    <source>
        <dbReference type="EMBL" id="KAK7538023.1"/>
    </source>
</evidence>
<evidence type="ECO:0000256" key="8">
    <source>
        <dbReference type="ARBA" id="ARBA00022833"/>
    </source>
</evidence>
<dbReference type="InterPro" id="IPR050628">
    <property type="entry name" value="SNF2_RAD54_helicase_TF"/>
</dbReference>
<dbReference type="PROSITE" id="PS50089">
    <property type="entry name" value="ZF_RING_2"/>
    <property type="match status" value="1"/>
</dbReference>
<dbReference type="SMART" id="SM00490">
    <property type="entry name" value="HELICc"/>
    <property type="match status" value="1"/>
</dbReference>
<proteinExistence type="inferred from homology"/>